<proteinExistence type="predicted"/>
<dbReference type="EMBL" id="AWVH01000039">
    <property type="protein sequence ID" value="ERJ92018.1"/>
    <property type="molecule type" value="Genomic_DNA"/>
</dbReference>
<evidence type="ECO:0008006" key="3">
    <source>
        <dbReference type="Google" id="ProtNLM"/>
    </source>
</evidence>
<comment type="caution">
    <text evidence="1">The sequence shown here is derived from an EMBL/GenBank/DDBJ whole genome shotgun (WGS) entry which is preliminary data.</text>
</comment>
<name>A0ABN0NX74_TRELE</name>
<evidence type="ECO:0000313" key="1">
    <source>
        <dbReference type="EMBL" id="ERJ92018.1"/>
    </source>
</evidence>
<dbReference type="Proteomes" id="UP000016649">
    <property type="component" value="Unassembled WGS sequence"/>
</dbReference>
<sequence>MDEGEKEKELVETALKEYVQINDISNASQRMGYSRPAVFWEPKDKLFRAGVRLQFRYINPHFF</sequence>
<keyword evidence="2" id="KW-1185">Reference proteome</keyword>
<accession>A0ABN0NX74</accession>
<reference evidence="1 2" key="1">
    <citation type="submission" date="2013-08" db="EMBL/GenBank/DDBJ databases">
        <authorList>
            <person name="Weinstock G."/>
            <person name="Sodergren E."/>
            <person name="Wylie T."/>
            <person name="Fulton L."/>
            <person name="Fulton R."/>
            <person name="Fronick C."/>
            <person name="O'Laughlin M."/>
            <person name="Godfrey J."/>
            <person name="Miner T."/>
            <person name="Herter B."/>
            <person name="Appelbaum E."/>
            <person name="Cordes M."/>
            <person name="Lek S."/>
            <person name="Wollam A."/>
            <person name="Pepin K.H."/>
            <person name="Palsikar V.B."/>
            <person name="Mitreva M."/>
            <person name="Wilson R.K."/>
        </authorList>
    </citation>
    <scope>NUCLEOTIDE SEQUENCE [LARGE SCALE GENOMIC DNA]</scope>
    <source>
        <strain evidence="1 2">ATCC 700332</strain>
    </source>
</reference>
<evidence type="ECO:0000313" key="2">
    <source>
        <dbReference type="Proteomes" id="UP000016649"/>
    </source>
</evidence>
<protein>
    <recommendedName>
        <fullName evidence="3">HTH psq-type domain-containing protein</fullName>
    </recommendedName>
</protein>
<gene>
    <name evidence="1" type="ORF">HMPREF9193_01676</name>
</gene>
<organism evidence="1 2">
    <name type="scientific">Treponema lecithinolyticum ATCC 700332</name>
    <dbReference type="NCBI Taxonomy" id="1321815"/>
    <lineage>
        <taxon>Bacteria</taxon>
        <taxon>Pseudomonadati</taxon>
        <taxon>Spirochaetota</taxon>
        <taxon>Spirochaetia</taxon>
        <taxon>Spirochaetales</taxon>
        <taxon>Treponemataceae</taxon>
        <taxon>Treponema</taxon>
    </lineage>
</organism>